<proteinExistence type="predicted"/>
<name>A0A1G8C2A0_9SPHI</name>
<accession>A0A1G8C2A0</accession>
<keyword evidence="1" id="KW-1133">Transmembrane helix</keyword>
<keyword evidence="1" id="KW-0812">Transmembrane</keyword>
<gene>
    <name evidence="2" type="ORF">SAMN05421827_12344</name>
</gene>
<dbReference type="STRING" id="405671.SAMN05421827_12344"/>
<evidence type="ECO:0000313" key="2">
    <source>
        <dbReference type="EMBL" id="SDH39483.1"/>
    </source>
</evidence>
<evidence type="ECO:0000256" key="1">
    <source>
        <dbReference type="SAM" id="Phobius"/>
    </source>
</evidence>
<dbReference type="OrthoDB" id="771313at2"/>
<organism evidence="2 3">
    <name type="scientific">Pedobacter terrae</name>
    <dbReference type="NCBI Taxonomy" id="405671"/>
    <lineage>
        <taxon>Bacteria</taxon>
        <taxon>Pseudomonadati</taxon>
        <taxon>Bacteroidota</taxon>
        <taxon>Sphingobacteriia</taxon>
        <taxon>Sphingobacteriales</taxon>
        <taxon>Sphingobacteriaceae</taxon>
        <taxon>Pedobacter</taxon>
    </lineage>
</organism>
<keyword evidence="3" id="KW-1185">Reference proteome</keyword>
<keyword evidence="1" id="KW-0472">Membrane</keyword>
<feature type="transmembrane region" description="Helical" evidence="1">
    <location>
        <begin position="28"/>
        <end position="45"/>
    </location>
</feature>
<protein>
    <submittedName>
        <fullName evidence="2">Uncharacterized protein</fullName>
    </submittedName>
</protein>
<dbReference type="Proteomes" id="UP000199643">
    <property type="component" value="Unassembled WGS sequence"/>
</dbReference>
<dbReference type="AlphaFoldDB" id="A0A1G8C2A0"/>
<evidence type="ECO:0000313" key="3">
    <source>
        <dbReference type="Proteomes" id="UP000199643"/>
    </source>
</evidence>
<feature type="transmembrane region" description="Helical" evidence="1">
    <location>
        <begin position="6"/>
        <end position="21"/>
    </location>
</feature>
<sequence length="68" mass="7787">MFILAVIIPFYLLAFVAMCYMDSAFKAIMFLIMLLVATFVLFLFINYPMQSALAVICIMALFALKFKD</sequence>
<dbReference type="EMBL" id="FNCH01000023">
    <property type="protein sequence ID" value="SDH39483.1"/>
    <property type="molecule type" value="Genomic_DNA"/>
</dbReference>
<reference evidence="3" key="1">
    <citation type="submission" date="2016-10" db="EMBL/GenBank/DDBJ databases">
        <authorList>
            <person name="Varghese N."/>
            <person name="Submissions S."/>
        </authorList>
    </citation>
    <scope>NUCLEOTIDE SEQUENCE [LARGE SCALE GENOMIC DNA]</scope>
    <source>
        <strain evidence="3">DSM 17933</strain>
    </source>
</reference>